<keyword evidence="1" id="KW-1133">Transmembrane helix</keyword>
<keyword evidence="1" id="KW-0472">Membrane</keyword>
<comment type="caution">
    <text evidence="2">The sequence shown here is derived from an EMBL/GenBank/DDBJ whole genome shotgun (WGS) entry which is preliminary data.</text>
</comment>
<evidence type="ECO:0000313" key="2">
    <source>
        <dbReference type="EMBL" id="MBB6163960.1"/>
    </source>
</evidence>
<feature type="transmembrane region" description="Helical" evidence="1">
    <location>
        <begin position="45"/>
        <end position="67"/>
    </location>
</feature>
<proteinExistence type="predicted"/>
<dbReference type="Proteomes" id="UP000547879">
    <property type="component" value="Unassembled WGS sequence"/>
</dbReference>
<feature type="transmembrane region" description="Helical" evidence="1">
    <location>
        <begin position="117"/>
        <end position="137"/>
    </location>
</feature>
<evidence type="ECO:0000313" key="3">
    <source>
        <dbReference type="Proteomes" id="UP000547879"/>
    </source>
</evidence>
<dbReference type="RefSeq" id="WP_183994110.1">
    <property type="nucleotide sequence ID" value="NZ_BMHW01000004.1"/>
</dbReference>
<organism evidence="2 3">
    <name type="scientific">Rhizobium wenxiniae</name>
    <dbReference type="NCBI Taxonomy" id="1737357"/>
    <lineage>
        <taxon>Bacteria</taxon>
        <taxon>Pseudomonadati</taxon>
        <taxon>Pseudomonadota</taxon>
        <taxon>Alphaproteobacteria</taxon>
        <taxon>Hyphomicrobiales</taxon>
        <taxon>Rhizobiaceae</taxon>
        <taxon>Rhizobium/Agrobacterium group</taxon>
        <taxon>Rhizobium</taxon>
    </lineage>
</organism>
<reference evidence="2 3" key="1">
    <citation type="submission" date="2020-08" db="EMBL/GenBank/DDBJ databases">
        <title>Genomic Encyclopedia of Type Strains, Phase IV (KMG-IV): sequencing the most valuable type-strain genomes for metagenomic binning, comparative biology and taxonomic classification.</title>
        <authorList>
            <person name="Goeker M."/>
        </authorList>
    </citation>
    <scope>NUCLEOTIDE SEQUENCE [LARGE SCALE GENOMIC DNA]</scope>
    <source>
        <strain evidence="2 3">DSM 100734</strain>
    </source>
</reference>
<gene>
    <name evidence="2" type="ORF">HNQ72_003801</name>
</gene>
<feature type="transmembrane region" description="Helical" evidence="1">
    <location>
        <begin position="20"/>
        <end position="39"/>
    </location>
</feature>
<keyword evidence="3" id="KW-1185">Reference proteome</keyword>
<keyword evidence="1" id="KW-0812">Transmembrane</keyword>
<protein>
    <submittedName>
        <fullName evidence="2">Uncharacterized protein</fullName>
    </submittedName>
</protein>
<accession>A0A7X0D0Z4</accession>
<dbReference type="AlphaFoldDB" id="A0A7X0D0Z4"/>
<sequence>MSDWKAATAKAVWRLRCNGIGGGLVALLLLAVAPLTAGAHGFGAALGWLLLLAFCLVALALSVHLLFDTALFRIALSHDSEEVGLAAIDDVLARMGLRTKPAVSAPLSQRLSGCRRLILLQWLSLAVAIVLYGILLLDAMNGGPQ</sequence>
<evidence type="ECO:0000256" key="1">
    <source>
        <dbReference type="SAM" id="Phobius"/>
    </source>
</evidence>
<name>A0A7X0D0Z4_9HYPH</name>
<dbReference type="EMBL" id="JACHEG010000004">
    <property type="protein sequence ID" value="MBB6163960.1"/>
    <property type="molecule type" value="Genomic_DNA"/>
</dbReference>